<dbReference type="EMBL" id="RKMH01000001">
    <property type="protein sequence ID" value="RPA66344.1"/>
    <property type="molecule type" value="Genomic_DNA"/>
</dbReference>
<evidence type="ECO:0000259" key="1">
    <source>
        <dbReference type="SMART" id="SM00860"/>
    </source>
</evidence>
<evidence type="ECO:0000313" key="3">
    <source>
        <dbReference type="Proteomes" id="UP000267536"/>
    </source>
</evidence>
<gene>
    <name evidence="2" type="ORF">EF294_01945</name>
</gene>
<dbReference type="SUPFAM" id="SSF160631">
    <property type="entry name" value="SMI1/KNR4-like"/>
    <property type="match status" value="1"/>
</dbReference>
<dbReference type="Gene3D" id="3.40.1580.10">
    <property type="entry name" value="SMI1/KNR4-like"/>
    <property type="match status" value="1"/>
</dbReference>
<reference evidence="2 3" key="1">
    <citation type="submission" date="2018-11" db="EMBL/GenBank/DDBJ databases">
        <title>Draft genome sequence of Gordonia sp. RS15-1S isolated from rice stems.</title>
        <authorList>
            <person name="Muangham S."/>
        </authorList>
    </citation>
    <scope>NUCLEOTIDE SEQUENCE [LARGE SCALE GENOMIC DNA]</scope>
    <source>
        <strain evidence="2 3">RS15-1S</strain>
    </source>
</reference>
<keyword evidence="3" id="KW-1185">Reference proteome</keyword>
<dbReference type="Proteomes" id="UP000267536">
    <property type="component" value="Unassembled WGS sequence"/>
</dbReference>
<dbReference type="InterPro" id="IPR037883">
    <property type="entry name" value="Knr4/Smi1-like_sf"/>
</dbReference>
<comment type="caution">
    <text evidence="2">The sequence shown here is derived from an EMBL/GenBank/DDBJ whole genome shotgun (WGS) entry which is preliminary data.</text>
</comment>
<name>A0A3N4HGH3_9ACTN</name>
<feature type="domain" description="Knr4/Smi1-like" evidence="1">
    <location>
        <begin position="35"/>
        <end position="140"/>
    </location>
</feature>
<dbReference type="InterPro" id="IPR018958">
    <property type="entry name" value="Knr4/Smi1-like_dom"/>
</dbReference>
<organism evidence="2 3">
    <name type="scientific">Gordonia oryzae</name>
    <dbReference type="NCBI Taxonomy" id="2487349"/>
    <lineage>
        <taxon>Bacteria</taxon>
        <taxon>Bacillati</taxon>
        <taxon>Actinomycetota</taxon>
        <taxon>Actinomycetes</taxon>
        <taxon>Mycobacteriales</taxon>
        <taxon>Gordoniaceae</taxon>
        <taxon>Gordonia</taxon>
    </lineage>
</organism>
<dbReference type="AlphaFoldDB" id="A0A3N4HGH3"/>
<evidence type="ECO:0000313" key="2">
    <source>
        <dbReference type="EMBL" id="RPA66344.1"/>
    </source>
</evidence>
<dbReference type="Pfam" id="PF09346">
    <property type="entry name" value="SMI1_KNR4"/>
    <property type="match status" value="1"/>
</dbReference>
<proteinExistence type="predicted"/>
<dbReference type="SMART" id="SM00860">
    <property type="entry name" value="SMI1_KNR4"/>
    <property type="match status" value="1"/>
</dbReference>
<sequence>MVNWEDLIAGQRQLNDAIVASGLFDDDIATTTYPPAPESEITAAEERLGVHLDRHYRELLLTTNGWRHLYRWQNLLPAGDLGADIHNDDEILPWHFVEEEHRAFWTSGDPANDPEGYPGYQRLLPIEPFPLWWTAGWFRQSLRGFD</sequence>
<accession>A0A3N4HGH3</accession>
<protein>
    <submittedName>
        <fullName evidence="2">SMI1/KNR4 family protein</fullName>
    </submittedName>
</protein>